<keyword evidence="3" id="KW-1185">Reference proteome</keyword>
<feature type="region of interest" description="Disordered" evidence="1">
    <location>
        <begin position="37"/>
        <end position="59"/>
    </location>
</feature>
<gene>
    <name evidence="2" type="ORF">J4Q44_G00184860</name>
</gene>
<feature type="region of interest" description="Disordered" evidence="1">
    <location>
        <begin position="73"/>
        <end position="97"/>
    </location>
</feature>
<organism evidence="2 3">
    <name type="scientific">Coregonus suidteri</name>
    <dbReference type="NCBI Taxonomy" id="861788"/>
    <lineage>
        <taxon>Eukaryota</taxon>
        <taxon>Metazoa</taxon>
        <taxon>Chordata</taxon>
        <taxon>Craniata</taxon>
        <taxon>Vertebrata</taxon>
        <taxon>Euteleostomi</taxon>
        <taxon>Actinopterygii</taxon>
        <taxon>Neopterygii</taxon>
        <taxon>Teleostei</taxon>
        <taxon>Protacanthopterygii</taxon>
        <taxon>Salmoniformes</taxon>
        <taxon>Salmonidae</taxon>
        <taxon>Coregoninae</taxon>
        <taxon>Coregonus</taxon>
    </lineage>
</organism>
<accession>A0AAN8QTG0</accession>
<protein>
    <submittedName>
        <fullName evidence="2">Uncharacterized protein</fullName>
    </submittedName>
</protein>
<sequence>MDAKGVGCADCVHLDVHPKAWQEDHHQKSCKCYSEAARHGKDAPAEEPDELSDSLDQDPQAENLACQIIVSSGEEVEASVPHPDHDYVQKPLPACQR</sequence>
<comment type="caution">
    <text evidence="2">The sequence shown here is derived from an EMBL/GenBank/DDBJ whole genome shotgun (WGS) entry which is preliminary data.</text>
</comment>
<evidence type="ECO:0000313" key="3">
    <source>
        <dbReference type="Proteomes" id="UP001356427"/>
    </source>
</evidence>
<evidence type="ECO:0000313" key="2">
    <source>
        <dbReference type="EMBL" id="KAK6310431.1"/>
    </source>
</evidence>
<name>A0AAN8QTG0_9TELE</name>
<dbReference type="AlphaFoldDB" id="A0AAN8QTG0"/>
<proteinExistence type="predicted"/>
<reference evidence="2 3" key="1">
    <citation type="submission" date="2021-04" db="EMBL/GenBank/DDBJ databases">
        <authorList>
            <person name="De Guttry C."/>
            <person name="Zahm M."/>
            <person name="Klopp C."/>
            <person name="Cabau C."/>
            <person name="Louis A."/>
            <person name="Berthelot C."/>
            <person name="Parey E."/>
            <person name="Roest Crollius H."/>
            <person name="Montfort J."/>
            <person name="Robinson-Rechavi M."/>
            <person name="Bucao C."/>
            <person name="Bouchez O."/>
            <person name="Gislard M."/>
            <person name="Lluch J."/>
            <person name="Milhes M."/>
            <person name="Lampietro C."/>
            <person name="Lopez Roques C."/>
            <person name="Donnadieu C."/>
            <person name="Braasch I."/>
            <person name="Desvignes T."/>
            <person name="Postlethwait J."/>
            <person name="Bobe J."/>
            <person name="Wedekind C."/>
            <person name="Guiguen Y."/>
        </authorList>
    </citation>
    <scope>NUCLEOTIDE SEQUENCE [LARGE SCALE GENOMIC DNA]</scope>
    <source>
        <strain evidence="2">Cs_M1</strain>
        <tissue evidence="2">Blood</tissue>
    </source>
</reference>
<dbReference type="Proteomes" id="UP001356427">
    <property type="component" value="Unassembled WGS sequence"/>
</dbReference>
<evidence type="ECO:0000256" key="1">
    <source>
        <dbReference type="SAM" id="MobiDB-lite"/>
    </source>
</evidence>
<feature type="compositionally biased region" description="Acidic residues" evidence="1">
    <location>
        <begin position="45"/>
        <end position="56"/>
    </location>
</feature>
<dbReference type="EMBL" id="JAGTTL010000016">
    <property type="protein sequence ID" value="KAK6310431.1"/>
    <property type="molecule type" value="Genomic_DNA"/>
</dbReference>